<dbReference type="SUPFAM" id="SSF53335">
    <property type="entry name" value="S-adenosyl-L-methionine-dependent methyltransferases"/>
    <property type="match status" value="1"/>
</dbReference>
<reference evidence="2" key="1">
    <citation type="journal article" date="2023" name="IScience">
        <title>Live-bearing cockroach genome reveals convergent evolutionary mechanisms linked to viviparity in insects and beyond.</title>
        <authorList>
            <person name="Fouks B."/>
            <person name="Harrison M.C."/>
            <person name="Mikhailova A.A."/>
            <person name="Marchal E."/>
            <person name="English S."/>
            <person name="Carruthers M."/>
            <person name="Jennings E.C."/>
            <person name="Chiamaka E.L."/>
            <person name="Frigard R.A."/>
            <person name="Pippel M."/>
            <person name="Attardo G.M."/>
            <person name="Benoit J.B."/>
            <person name="Bornberg-Bauer E."/>
            <person name="Tobe S.S."/>
        </authorList>
    </citation>
    <scope>NUCLEOTIDE SEQUENCE</scope>
    <source>
        <strain evidence="2">Stay&amp;Tobe</strain>
    </source>
</reference>
<sequence length="439" mass="50532">MKAVLPPTYTEYASYFNDALRFLRDYSWIYNFAAPHLLVQNILEKIPQDWAFSLLSLTNEELNEFPQGLVKDSWPATLVSFCYWCKKLKIPHQESIHQDIDMPDKIRRGLNPKKQHEVTSMAKLVRRKCSTDDITQVLDMGSGLGYLDQLLHHHYGYNIIGLESEADRVMTATQRQLDLCPTPAVKHVICNISLDSKCRIESELNATASDTCMVGLHICGDLAVTAIQLFMQIEVIKLMIIVPCCYHKMALIGEKEFANFPLSSSLNELYKNKFCDCQGFLSRPFLRLASQETTSRWFHMSEEKHKEHSENLMARAVLQLCFHNGGMIVKKKKRRVVRKTKRTEFNSFMEDAISRFDLAAEHVTPFRQEMAELWEQHKSSCRLAEVLTALQMAIQNIVESFVHADWVAYLHEHGVTSVEIVKVMDDALSPRCWALIARK</sequence>
<dbReference type="PANTHER" id="PTHR12496:SF0">
    <property type="entry name" value="METHYLTRANSFERASE DOMAIN-CONTAINING PROTEIN"/>
    <property type="match status" value="1"/>
</dbReference>
<organism evidence="2 3">
    <name type="scientific">Diploptera punctata</name>
    <name type="common">Pacific beetle cockroach</name>
    <dbReference type="NCBI Taxonomy" id="6984"/>
    <lineage>
        <taxon>Eukaryota</taxon>
        <taxon>Metazoa</taxon>
        <taxon>Ecdysozoa</taxon>
        <taxon>Arthropoda</taxon>
        <taxon>Hexapoda</taxon>
        <taxon>Insecta</taxon>
        <taxon>Pterygota</taxon>
        <taxon>Neoptera</taxon>
        <taxon>Polyneoptera</taxon>
        <taxon>Dictyoptera</taxon>
        <taxon>Blattodea</taxon>
        <taxon>Blaberoidea</taxon>
        <taxon>Blaberidae</taxon>
        <taxon>Diplopterinae</taxon>
        <taxon>Diploptera</taxon>
    </lineage>
</organism>
<comment type="caution">
    <text evidence="2">The sequence shown here is derived from an EMBL/GenBank/DDBJ whole genome shotgun (WGS) entry which is preliminary data.</text>
</comment>
<dbReference type="InterPro" id="IPR025714">
    <property type="entry name" value="Methyltranfer_dom"/>
</dbReference>
<dbReference type="Pfam" id="PF13679">
    <property type="entry name" value="Methyltransf_32"/>
    <property type="match status" value="1"/>
</dbReference>
<dbReference type="EMBL" id="JASPKZ010009795">
    <property type="protein sequence ID" value="KAJ9576401.1"/>
    <property type="molecule type" value="Genomic_DNA"/>
</dbReference>
<keyword evidence="3" id="KW-1185">Reference proteome</keyword>
<feature type="domain" description="Methyltransferase" evidence="1">
    <location>
        <begin position="113"/>
        <end position="250"/>
    </location>
</feature>
<accession>A0AAD8E4E2</accession>
<evidence type="ECO:0000259" key="1">
    <source>
        <dbReference type="Pfam" id="PF13679"/>
    </source>
</evidence>
<dbReference type="Proteomes" id="UP001233999">
    <property type="component" value="Unassembled WGS sequence"/>
</dbReference>
<dbReference type="PANTHER" id="PTHR12496">
    <property type="entry name" value="CGI-41 METHYLTRANSFERASE"/>
    <property type="match status" value="1"/>
</dbReference>
<evidence type="ECO:0000313" key="2">
    <source>
        <dbReference type="EMBL" id="KAJ9576401.1"/>
    </source>
</evidence>
<protein>
    <recommendedName>
        <fullName evidence="1">Methyltransferase domain-containing protein</fullName>
    </recommendedName>
</protein>
<evidence type="ECO:0000313" key="3">
    <source>
        <dbReference type="Proteomes" id="UP001233999"/>
    </source>
</evidence>
<dbReference type="InterPro" id="IPR052220">
    <property type="entry name" value="METTL25"/>
</dbReference>
<reference evidence="2" key="2">
    <citation type="submission" date="2023-05" db="EMBL/GenBank/DDBJ databases">
        <authorList>
            <person name="Fouks B."/>
        </authorList>
    </citation>
    <scope>NUCLEOTIDE SEQUENCE</scope>
    <source>
        <strain evidence="2">Stay&amp;Tobe</strain>
        <tissue evidence="2">Testes</tissue>
    </source>
</reference>
<dbReference type="InterPro" id="IPR029063">
    <property type="entry name" value="SAM-dependent_MTases_sf"/>
</dbReference>
<dbReference type="AlphaFoldDB" id="A0AAD8E4E2"/>
<feature type="non-terminal residue" evidence="2">
    <location>
        <position position="1"/>
    </location>
</feature>
<gene>
    <name evidence="2" type="ORF">L9F63_006757</name>
</gene>
<name>A0AAD8E4E2_DIPPU</name>
<proteinExistence type="predicted"/>